<comment type="caution">
    <text evidence="1">The sequence shown here is derived from an EMBL/GenBank/DDBJ whole genome shotgun (WGS) entry which is preliminary data.</text>
</comment>
<dbReference type="AlphaFoldDB" id="A0A6N8F714"/>
<sequence>MLEYEFCLDDIMEEMAYNNKRHFSPHYVCAQSGIADLKIVSQYLLSQVNRKLKVYYEVECPEGDSDFLVKSPNEVTNDLRKCSICGVEYRPDPEKIWVSFDFLPEYIQHVKKKKIISVFKS</sequence>
<proteinExistence type="predicted"/>
<dbReference type="Proteomes" id="UP000442469">
    <property type="component" value="Unassembled WGS sequence"/>
</dbReference>
<gene>
    <name evidence="1" type="ORF">GNQ08_29635</name>
</gene>
<name>A0A6N8F714_PAEMA</name>
<organism evidence="1 2">
    <name type="scientific">Paenibacillus macerans</name>
    <name type="common">Bacillus macerans</name>
    <dbReference type="NCBI Taxonomy" id="44252"/>
    <lineage>
        <taxon>Bacteria</taxon>
        <taxon>Bacillati</taxon>
        <taxon>Bacillota</taxon>
        <taxon>Bacilli</taxon>
        <taxon>Bacillales</taxon>
        <taxon>Paenibacillaceae</taxon>
        <taxon>Paenibacillus</taxon>
    </lineage>
</organism>
<dbReference type="RefSeq" id="WP_155621487.1">
    <property type="nucleotide sequence ID" value="NZ_WNZZ01000045.1"/>
</dbReference>
<reference evidence="1 2" key="1">
    <citation type="submission" date="2019-11" db="EMBL/GenBank/DDBJ databases">
        <title>Draft genome sequences of five Paenibacillus species of dairy origin.</title>
        <authorList>
            <person name="Olajide A.M."/>
            <person name="Chen S."/>
            <person name="Lapointe G."/>
        </authorList>
    </citation>
    <scope>NUCLEOTIDE SEQUENCE [LARGE SCALE GENOMIC DNA]</scope>
    <source>
        <strain evidence="1 2">3CT49</strain>
    </source>
</reference>
<accession>A0A6N8F714</accession>
<evidence type="ECO:0000313" key="2">
    <source>
        <dbReference type="Proteomes" id="UP000442469"/>
    </source>
</evidence>
<evidence type="ECO:0000313" key="1">
    <source>
        <dbReference type="EMBL" id="MUG26493.1"/>
    </source>
</evidence>
<protein>
    <submittedName>
        <fullName evidence="1">Uncharacterized protein</fullName>
    </submittedName>
</protein>
<dbReference type="EMBL" id="WNZZ01000045">
    <property type="protein sequence ID" value="MUG26493.1"/>
    <property type="molecule type" value="Genomic_DNA"/>
</dbReference>